<comment type="caution">
    <text evidence="3">The sequence shown here is derived from an EMBL/GenBank/DDBJ whole genome shotgun (WGS) entry which is preliminary data.</text>
</comment>
<sequence>MVEQFCHFKPPSFNGKDDPFAAEEWLRRLEGIFEHLNCNDMLKVSYAKFMLIHDASRLWESDSRTKTTEQQRSLTWNQFQEALLENGNGQNKKANNGSRSSKLNEVIPPCPKYNRNYRGECLYGKNVCYRCGKSGHIVRNFKKPPPKRDNEKGKGREARVFALNQQKAAEANYQEHSD</sequence>
<dbReference type="GO" id="GO:0008270">
    <property type="term" value="F:zinc ion binding"/>
    <property type="evidence" value="ECO:0007669"/>
    <property type="project" value="UniProtKB-KW"/>
</dbReference>
<dbReference type="AlphaFoldDB" id="A0ABD1REA0"/>
<gene>
    <name evidence="3" type="ORF">Adt_31207</name>
</gene>
<dbReference type="PROSITE" id="PS50158">
    <property type="entry name" value="ZF_CCHC"/>
    <property type="match status" value="1"/>
</dbReference>
<evidence type="ECO:0000313" key="3">
    <source>
        <dbReference type="EMBL" id="KAL2486451.1"/>
    </source>
</evidence>
<name>A0ABD1REA0_9LAMI</name>
<keyword evidence="1" id="KW-0863">Zinc-finger</keyword>
<dbReference type="Pfam" id="PF00098">
    <property type="entry name" value="zf-CCHC"/>
    <property type="match status" value="1"/>
</dbReference>
<proteinExistence type="predicted"/>
<organism evidence="3 4">
    <name type="scientific">Abeliophyllum distichum</name>
    <dbReference type="NCBI Taxonomy" id="126358"/>
    <lineage>
        <taxon>Eukaryota</taxon>
        <taxon>Viridiplantae</taxon>
        <taxon>Streptophyta</taxon>
        <taxon>Embryophyta</taxon>
        <taxon>Tracheophyta</taxon>
        <taxon>Spermatophyta</taxon>
        <taxon>Magnoliopsida</taxon>
        <taxon>eudicotyledons</taxon>
        <taxon>Gunneridae</taxon>
        <taxon>Pentapetalae</taxon>
        <taxon>asterids</taxon>
        <taxon>lamiids</taxon>
        <taxon>Lamiales</taxon>
        <taxon>Oleaceae</taxon>
        <taxon>Forsythieae</taxon>
        <taxon>Abeliophyllum</taxon>
    </lineage>
</organism>
<keyword evidence="1" id="KW-0479">Metal-binding</keyword>
<reference evidence="4" key="1">
    <citation type="submission" date="2024-07" db="EMBL/GenBank/DDBJ databases">
        <title>Two chromosome-level genome assemblies of Korean endemic species Abeliophyllum distichum and Forsythia ovata (Oleaceae).</title>
        <authorList>
            <person name="Jang H."/>
        </authorList>
    </citation>
    <scope>NUCLEOTIDE SEQUENCE [LARGE SCALE GENOMIC DNA]</scope>
</reference>
<keyword evidence="1" id="KW-0862">Zinc</keyword>
<protein>
    <submittedName>
        <fullName evidence="3">Pepsin-retropepsin like protein</fullName>
    </submittedName>
</protein>
<keyword evidence="4" id="KW-1185">Reference proteome</keyword>
<evidence type="ECO:0000313" key="4">
    <source>
        <dbReference type="Proteomes" id="UP001604336"/>
    </source>
</evidence>
<evidence type="ECO:0000256" key="1">
    <source>
        <dbReference type="PROSITE-ProRule" id="PRU00047"/>
    </source>
</evidence>
<dbReference type="EMBL" id="JBFOLK010000009">
    <property type="protein sequence ID" value="KAL2486451.1"/>
    <property type="molecule type" value="Genomic_DNA"/>
</dbReference>
<feature type="domain" description="CCHC-type" evidence="2">
    <location>
        <begin position="128"/>
        <end position="140"/>
    </location>
</feature>
<dbReference type="InterPro" id="IPR001878">
    <property type="entry name" value="Znf_CCHC"/>
</dbReference>
<accession>A0ABD1REA0</accession>
<evidence type="ECO:0000259" key="2">
    <source>
        <dbReference type="PROSITE" id="PS50158"/>
    </source>
</evidence>
<dbReference type="Proteomes" id="UP001604336">
    <property type="component" value="Unassembled WGS sequence"/>
</dbReference>